<feature type="region of interest" description="Disordered" evidence="1">
    <location>
        <begin position="307"/>
        <end position="327"/>
    </location>
</feature>
<protein>
    <recommendedName>
        <fullName evidence="5">Proteophosphoglycan ppg4</fullName>
    </recommendedName>
</protein>
<feature type="region of interest" description="Disordered" evidence="1">
    <location>
        <begin position="791"/>
        <end position="827"/>
    </location>
</feature>
<comment type="caution">
    <text evidence="3">The sequence shown here is derived from an EMBL/GenBank/DDBJ whole genome shotgun (WGS) entry which is preliminary data.</text>
</comment>
<gene>
    <name evidence="3" type="ORF">FJTKL_02521</name>
</gene>
<feature type="compositionally biased region" description="Gly residues" evidence="1">
    <location>
        <begin position="178"/>
        <end position="188"/>
    </location>
</feature>
<name>A0ABR4DY28_9PEZI</name>
<evidence type="ECO:0000313" key="4">
    <source>
        <dbReference type="Proteomes" id="UP001600888"/>
    </source>
</evidence>
<feature type="compositionally biased region" description="Polar residues" evidence="1">
    <location>
        <begin position="479"/>
        <end position="488"/>
    </location>
</feature>
<feature type="compositionally biased region" description="Basic and acidic residues" evidence="1">
    <location>
        <begin position="894"/>
        <end position="905"/>
    </location>
</feature>
<feature type="transmembrane region" description="Helical" evidence="2">
    <location>
        <begin position="155"/>
        <end position="176"/>
    </location>
</feature>
<feature type="compositionally biased region" description="Low complexity" evidence="1">
    <location>
        <begin position="528"/>
        <end position="541"/>
    </location>
</feature>
<evidence type="ECO:0000256" key="2">
    <source>
        <dbReference type="SAM" id="Phobius"/>
    </source>
</evidence>
<dbReference type="Proteomes" id="UP001600888">
    <property type="component" value="Unassembled WGS sequence"/>
</dbReference>
<feature type="compositionally biased region" description="Polar residues" evidence="1">
    <location>
        <begin position="509"/>
        <end position="521"/>
    </location>
</feature>
<feature type="compositionally biased region" description="Pro residues" evidence="1">
    <location>
        <begin position="316"/>
        <end position="326"/>
    </location>
</feature>
<organism evidence="3 4">
    <name type="scientific">Diaporthe vaccinii</name>
    <dbReference type="NCBI Taxonomy" id="105482"/>
    <lineage>
        <taxon>Eukaryota</taxon>
        <taxon>Fungi</taxon>
        <taxon>Dikarya</taxon>
        <taxon>Ascomycota</taxon>
        <taxon>Pezizomycotina</taxon>
        <taxon>Sordariomycetes</taxon>
        <taxon>Sordariomycetidae</taxon>
        <taxon>Diaporthales</taxon>
        <taxon>Diaporthaceae</taxon>
        <taxon>Diaporthe</taxon>
        <taxon>Diaporthe eres species complex</taxon>
    </lineage>
</organism>
<feature type="region of interest" description="Disordered" evidence="1">
    <location>
        <begin position="751"/>
        <end position="775"/>
    </location>
</feature>
<dbReference type="EMBL" id="JBAWTH010000142">
    <property type="protein sequence ID" value="KAL2275064.1"/>
    <property type="molecule type" value="Genomic_DNA"/>
</dbReference>
<feature type="region of interest" description="Disordered" evidence="1">
    <location>
        <begin position="178"/>
        <end position="275"/>
    </location>
</feature>
<feature type="region of interest" description="Disordered" evidence="1">
    <location>
        <begin position="348"/>
        <end position="710"/>
    </location>
</feature>
<feature type="compositionally biased region" description="Gly residues" evidence="1">
    <location>
        <begin position="927"/>
        <end position="936"/>
    </location>
</feature>
<proteinExistence type="predicted"/>
<accession>A0ABR4DY28</accession>
<sequence length="960" mass="101105">MADLSAAVDNLKEGVTDASKRVAAVLPLWVIIIIVVVGTGLLALLVGLCCLCACRRRRGSKVAGDAANGFAIIHRHPATALPSDGGSRSSEEGPGVRHKLRKRPPSSSSSSSSFGNDGDGVVVDDRGVGVEEIEEGRGRGEPEFRNMESVPARKASLLAIPALLTGALRASIVSIGGGRRSAGRGSGGLNINNDEGTDQGSNWHGRRTSEAWIDDDALHGPEVSPTKRSSAARRKSRMKSRRASIRESWPLKTPSPTLPHLPHFGGHDRRQSGAAAHESVALFQYNKNYGSTDGDRLVPNLPAPLSAAARQREGQPSPPRQLPKPPSQALLAANASTAGLRPVSNFYGAGPAASNSPRNRGLSYYKYEDTDQPVKSSGSPRSKTERGVGVGTGVVGPRGRRPSADSTMSQILKDTEKRLQDGMVTGVATRDRSGSSPSKRTPGLGLGPDAVTVAMVRSRSRTPSPTKASRMPHGAASSHVRQGSQASFASEPDSLVGDDTPSLPYHGLTSPSRSKPSQQLSPHRRRPSLVPSFASSASSLSTIPSETEEGPLTPNTTAPNSSIPFGMNQMAGLGDPFMPSKNSTPASKKAQGSASRGAQDSGNRSHKRDKTSHARSDSPLSPVTGNMRSPDTTPTRGGARNTAAQRANKAPNPESQPSRAPAATIPNLSLVIPSNAKKPSPLFKRLSDLAPPSRSRDQTPEVAHPSPALSNARLSSVYDFYADMSEPSNINDVSNNANNNRRRAGGEVRMVSSSAASVSSSLYSDTSAAERERERQNAALSRISMLLNRDVTAAPSRPKPTVRVVSRDYYHPHGGSSNNSNSNSNDDAHVSATVAELRRMNSQVSTYSTAAASTYSDGSSVATLAAVRPESVIPPRRGAAARNYHALASPIKSSPDREVRGRDEVGDLTPTRNRRIGRNGGDEERGGNGSGSGSGSEDGVSLYDQDGFYVTPARRTGVRS</sequence>
<evidence type="ECO:0000313" key="3">
    <source>
        <dbReference type="EMBL" id="KAL2275064.1"/>
    </source>
</evidence>
<evidence type="ECO:0000256" key="1">
    <source>
        <dbReference type="SAM" id="MobiDB-lite"/>
    </source>
</evidence>
<feature type="compositionally biased region" description="Polar residues" evidence="1">
    <location>
        <begin position="618"/>
        <end position="635"/>
    </location>
</feature>
<feature type="region of interest" description="Disordered" evidence="1">
    <location>
        <begin position="78"/>
        <end position="125"/>
    </location>
</feature>
<feature type="transmembrane region" description="Helical" evidence="2">
    <location>
        <begin position="28"/>
        <end position="54"/>
    </location>
</feature>
<feature type="region of interest" description="Disordered" evidence="1">
    <location>
        <begin position="886"/>
        <end position="960"/>
    </location>
</feature>
<feature type="compositionally biased region" description="Low complexity" evidence="1">
    <location>
        <begin position="752"/>
        <end position="767"/>
    </location>
</feature>
<feature type="compositionally biased region" description="Polar residues" evidence="1">
    <location>
        <begin position="553"/>
        <end position="563"/>
    </location>
</feature>
<evidence type="ECO:0008006" key="5">
    <source>
        <dbReference type="Google" id="ProtNLM"/>
    </source>
</evidence>
<reference evidence="3 4" key="1">
    <citation type="submission" date="2024-03" db="EMBL/GenBank/DDBJ databases">
        <title>A high-quality draft genome sequence of Diaporthe vaccinii, a causative agent of upright dieback and viscid rot disease in cranberry plants.</title>
        <authorList>
            <person name="Sarrasin M."/>
            <person name="Lang B.F."/>
            <person name="Burger G."/>
        </authorList>
    </citation>
    <scope>NUCLEOTIDE SEQUENCE [LARGE SCALE GENOMIC DNA]</scope>
    <source>
        <strain evidence="3 4">IS7</strain>
    </source>
</reference>
<keyword evidence="4" id="KW-1185">Reference proteome</keyword>
<keyword evidence="2" id="KW-1133">Transmembrane helix</keyword>
<feature type="compositionally biased region" description="Low complexity" evidence="1">
    <location>
        <begin position="816"/>
        <end position="825"/>
    </location>
</feature>
<feature type="compositionally biased region" description="Low complexity" evidence="1">
    <location>
        <begin position="106"/>
        <end position="121"/>
    </location>
</feature>
<keyword evidence="2" id="KW-0472">Membrane</keyword>
<feature type="compositionally biased region" description="Polar residues" evidence="1">
    <location>
        <begin position="580"/>
        <end position="602"/>
    </location>
</feature>
<keyword evidence="2" id="KW-0812">Transmembrane</keyword>
<feature type="compositionally biased region" description="Basic residues" evidence="1">
    <location>
        <begin position="230"/>
        <end position="243"/>
    </location>
</feature>
<feature type="compositionally biased region" description="Polar residues" evidence="1">
    <location>
        <begin position="189"/>
        <end position="202"/>
    </location>
</feature>